<dbReference type="STRING" id="477641.MODMU_2563"/>
<keyword evidence="3" id="KW-1185">Reference proteome</keyword>
<dbReference type="Proteomes" id="UP000006461">
    <property type="component" value="Chromosome"/>
</dbReference>
<dbReference type="GO" id="GO:0008253">
    <property type="term" value="F:5'-nucleotidase activity"/>
    <property type="evidence" value="ECO:0007669"/>
    <property type="project" value="InterPro"/>
</dbReference>
<name>I4EX79_MODI5</name>
<sequence>MALGPWRTSGPSVHLGRRSPITGDSSARCPPCGGQRAPHRRHRADVRAREPQIPYDLSSSLVIGIASSALFDLAQSDEVFRNQGEAAYRDYQDKHINDPLDPGVAFAFTQRLLSLNDLGEADGAPLVEVIVMSRNDPFTGLRVMRSAQHHDLAISRAVFMQGRSPYKFMPSFNMSLFLSASETDVREATELGLPAGRVLESSAVNDEDDDLRIAFDFDGVLADDQSERVYQADGMAAFHEHEVSNDVTPHNPGPLRDFLAKINAIQRREEERRQADPDYKIRVHVSIVTARNAPSHERAVRSLMKWGVTVNDAFFLGGIDKGKVLEILRPHIFFDDQMGHLDSASRVVPSVHIPYGVTNSPSLMDES</sequence>
<dbReference type="eggNOG" id="ENOG502Z7TB">
    <property type="taxonomic scope" value="Bacteria"/>
</dbReference>
<dbReference type="KEGG" id="mmar:MODMU_2563"/>
<dbReference type="GO" id="GO:0005737">
    <property type="term" value="C:cytoplasm"/>
    <property type="evidence" value="ECO:0007669"/>
    <property type="project" value="InterPro"/>
</dbReference>
<feature type="region of interest" description="Disordered" evidence="1">
    <location>
        <begin position="1"/>
        <end position="46"/>
    </location>
</feature>
<organism evidence="2 3">
    <name type="scientific">Modestobacter italicus (strain DSM 44449 / CECT 9708 / BC 501)</name>
    <dbReference type="NCBI Taxonomy" id="2732864"/>
    <lineage>
        <taxon>Bacteria</taxon>
        <taxon>Bacillati</taxon>
        <taxon>Actinomycetota</taxon>
        <taxon>Actinomycetes</taxon>
        <taxon>Geodermatophilales</taxon>
        <taxon>Geodermatophilaceae</taxon>
        <taxon>Modestobacter</taxon>
    </lineage>
</organism>
<evidence type="ECO:0000313" key="3">
    <source>
        <dbReference type="Proteomes" id="UP000006461"/>
    </source>
</evidence>
<dbReference type="PANTHER" id="PTHR31367">
    <property type="entry name" value="CYTOSOLIC 5'-NUCLEOTIDASE 1 FAMILY MEMBER"/>
    <property type="match status" value="1"/>
</dbReference>
<dbReference type="AlphaFoldDB" id="I4EX79"/>
<accession>I4EX79</accession>
<gene>
    <name evidence="2" type="ordered locus">MODMU_2563</name>
</gene>
<dbReference type="EMBL" id="FO203431">
    <property type="protein sequence ID" value="CCH87992.1"/>
    <property type="molecule type" value="Genomic_DNA"/>
</dbReference>
<evidence type="ECO:0000256" key="1">
    <source>
        <dbReference type="SAM" id="MobiDB-lite"/>
    </source>
</evidence>
<dbReference type="Pfam" id="PF06189">
    <property type="entry name" value="5-nucleotidase"/>
    <property type="match status" value="1"/>
</dbReference>
<proteinExistence type="predicted"/>
<dbReference type="PANTHER" id="PTHR31367:SF5">
    <property type="entry name" value="CYTOSOLIC 5'-NUCLEOTIDASE 1A"/>
    <property type="match status" value="1"/>
</dbReference>
<dbReference type="PATRIC" id="fig|477641.3.peg.2423"/>
<dbReference type="InterPro" id="IPR010394">
    <property type="entry name" value="5-nucleotidase"/>
</dbReference>
<dbReference type="OMA" id="YQIEHED"/>
<dbReference type="GO" id="GO:0000166">
    <property type="term" value="F:nucleotide binding"/>
    <property type="evidence" value="ECO:0007669"/>
    <property type="project" value="InterPro"/>
</dbReference>
<dbReference type="HOGENOM" id="CLU_060123_0_0_11"/>
<evidence type="ECO:0000313" key="2">
    <source>
        <dbReference type="EMBL" id="CCH87992.1"/>
    </source>
</evidence>
<dbReference type="GO" id="GO:0009117">
    <property type="term" value="P:nucleotide metabolic process"/>
    <property type="evidence" value="ECO:0007669"/>
    <property type="project" value="InterPro"/>
</dbReference>
<protein>
    <submittedName>
        <fullName evidence="2">5'-nucleotidase (5'-NT)</fullName>
    </submittedName>
</protein>
<dbReference type="GO" id="GO:0000287">
    <property type="term" value="F:magnesium ion binding"/>
    <property type="evidence" value="ECO:0007669"/>
    <property type="project" value="InterPro"/>
</dbReference>
<reference evidence="2 3" key="1">
    <citation type="journal article" date="2012" name="J. Bacteriol.">
        <title>Genome Sequence of Radiation-Resistant Modestobacter marinus Strain BC501, a Representative Actinobacterium That Thrives on Calcareous Stone Surfaces.</title>
        <authorList>
            <person name="Normand P."/>
            <person name="Gury J."/>
            <person name="Pujic P."/>
            <person name="Chouaia B."/>
            <person name="Crotti E."/>
            <person name="Brusetti L."/>
            <person name="Daffonchio D."/>
            <person name="Vacherie B."/>
            <person name="Barbe V."/>
            <person name="Medigue C."/>
            <person name="Calteau A."/>
            <person name="Ghodhbane-Gtari F."/>
            <person name="Essoussi I."/>
            <person name="Nouioui I."/>
            <person name="Abbassi-Ghozzi I."/>
            <person name="Gtari M."/>
        </authorList>
    </citation>
    <scope>NUCLEOTIDE SEQUENCE [LARGE SCALE GENOMIC DNA]</scope>
    <source>
        <strain evidence="3">BC 501</strain>
    </source>
</reference>